<evidence type="ECO:0000313" key="4">
    <source>
        <dbReference type="EMBL" id="RBI68118.1"/>
    </source>
</evidence>
<dbReference type="PROSITE" id="PS50893">
    <property type="entry name" value="ABC_TRANSPORTER_2"/>
    <property type="match status" value="2"/>
</dbReference>
<dbReference type="RefSeq" id="WP_113269072.1">
    <property type="nucleotide sequence ID" value="NZ_QNTU01000003.1"/>
</dbReference>
<protein>
    <submittedName>
        <fullName evidence="4">Molybdenum ABC transporter ATP-binding protein</fullName>
    </submittedName>
</protein>
<keyword evidence="1" id="KW-0547">Nucleotide-binding</keyword>
<organism evidence="4 5">
    <name type="scientific">Vreelandella sulfidaeris</name>
    <dbReference type="NCBI Taxonomy" id="115553"/>
    <lineage>
        <taxon>Bacteria</taxon>
        <taxon>Pseudomonadati</taxon>
        <taxon>Pseudomonadota</taxon>
        <taxon>Gammaproteobacteria</taxon>
        <taxon>Oceanospirillales</taxon>
        <taxon>Halomonadaceae</taxon>
        <taxon>Vreelandella</taxon>
    </lineage>
</organism>
<dbReference type="OrthoDB" id="9805029at2"/>
<accession>A0A365TQA1</accession>
<dbReference type="AlphaFoldDB" id="A0A365TQA1"/>
<name>A0A365TQA1_9GAMM</name>
<proteinExistence type="predicted"/>
<dbReference type="PANTHER" id="PTHR43158">
    <property type="entry name" value="SKFA PEPTIDE EXPORT ATP-BINDING PROTEIN SKFE"/>
    <property type="match status" value="1"/>
</dbReference>
<dbReference type="GO" id="GO:0005524">
    <property type="term" value="F:ATP binding"/>
    <property type="evidence" value="ECO:0007669"/>
    <property type="project" value="UniProtKB-KW"/>
</dbReference>
<comment type="caution">
    <text evidence="4">The sequence shown here is derived from an EMBL/GenBank/DDBJ whole genome shotgun (WGS) entry which is preliminary data.</text>
</comment>
<reference evidence="5" key="1">
    <citation type="submission" date="2018-06" db="EMBL/GenBank/DDBJ databases">
        <title>Whole genome sequencing of four bacterial strains from South Shetland trench revealing bio-synthetic gene clusters.</title>
        <authorList>
            <person name="Abdel-Mageed W.M."/>
            <person name="Lehri B."/>
            <person name="Jarmusch S."/>
            <person name="Miranda K."/>
            <person name="Goodfellow M."/>
            <person name="Jaspars M."/>
            <person name="Karlyshev A.V."/>
        </authorList>
    </citation>
    <scope>NUCLEOTIDE SEQUENCE [LARGE SCALE GENOMIC DNA]</scope>
    <source>
        <strain evidence="5">SST4</strain>
    </source>
</reference>
<keyword evidence="2 4" id="KW-0067">ATP-binding</keyword>
<evidence type="ECO:0000259" key="3">
    <source>
        <dbReference type="PROSITE" id="PS50893"/>
    </source>
</evidence>
<keyword evidence="5" id="KW-1185">Reference proteome</keyword>
<feature type="domain" description="ABC transporter" evidence="3">
    <location>
        <begin position="10"/>
        <end position="238"/>
    </location>
</feature>
<dbReference type="GO" id="GO:0016887">
    <property type="term" value="F:ATP hydrolysis activity"/>
    <property type="evidence" value="ECO:0007669"/>
    <property type="project" value="InterPro"/>
</dbReference>
<evidence type="ECO:0000256" key="1">
    <source>
        <dbReference type="ARBA" id="ARBA00022741"/>
    </source>
</evidence>
<dbReference type="InterPro" id="IPR003593">
    <property type="entry name" value="AAA+_ATPase"/>
</dbReference>
<dbReference type="SUPFAM" id="SSF52540">
    <property type="entry name" value="P-loop containing nucleoside triphosphate hydrolases"/>
    <property type="match status" value="2"/>
</dbReference>
<dbReference type="PROSITE" id="PS00211">
    <property type="entry name" value="ABC_TRANSPORTER_1"/>
    <property type="match status" value="1"/>
</dbReference>
<evidence type="ECO:0000256" key="2">
    <source>
        <dbReference type="ARBA" id="ARBA00022840"/>
    </source>
</evidence>
<dbReference type="Pfam" id="PF00005">
    <property type="entry name" value="ABC_tran"/>
    <property type="match status" value="2"/>
</dbReference>
<feature type="domain" description="ABC transporter" evidence="3">
    <location>
        <begin position="288"/>
        <end position="505"/>
    </location>
</feature>
<gene>
    <name evidence="4" type="ORF">DQ400_07005</name>
</gene>
<dbReference type="InterPro" id="IPR027417">
    <property type="entry name" value="P-loop_NTPase"/>
</dbReference>
<evidence type="ECO:0000313" key="5">
    <source>
        <dbReference type="Proteomes" id="UP000252204"/>
    </source>
</evidence>
<dbReference type="Gene3D" id="3.40.50.300">
    <property type="entry name" value="P-loop containing nucleotide triphosphate hydrolases"/>
    <property type="match status" value="2"/>
</dbReference>
<dbReference type="InterPro" id="IPR003439">
    <property type="entry name" value="ABC_transporter-like_ATP-bd"/>
</dbReference>
<dbReference type="Proteomes" id="UP000252204">
    <property type="component" value="Unassembled WGS sequence"/>
</dbReference>
<dbReference type="InterPro" id="IPR017871">
    <property type="entry name" value="ABC_transporter-like_CS"/>
</dbReference>
<dbReference type="EMBL" id="QNTU01000003">
    <property type="protein sequence ID" value="RBI68118.1"/>
    <property type="molecule type" value="Genomic_DNA"/>
</dbReference>
<sequence length="505" mass="56616">MEPSNRLAHIQLNKATISFDDRFTLSEIDWTIEPDQHWVITGTNGAGKSALAAALAGVGKIEAGTIQGLPKNVGLVSFEAQAELIAQELKKDDADIMDVISLGTPVSEMIFEYCQDTELASELVEKFGLARLLDRAFRKLSTGETRKVMLIRALANKPDLLILDEPFDGLDVDTLAMLQAHLASIIDSVPMVLVLNRFDEMPDFITHVAYLDKERGDKDRSDKERTYKKRGDKKRGDTGRLAFTVDCQDDAAFNELYQLLHLKTTDLRVPEADPANKLPALDPSQPLVKLKQATIQYGDTVIVDKLDWTIEPGQHWQLSGPNGSGKTCVLSLITGDHPQCYTNDIFVFGFQRGNGESIWQIKQFIGYVSTALQWEYRVSTSCKNVIISGFHDSIGVYTKSTDNQKKIADQWLELLGMQERADQPFNKLSYGDQRLLLIARAMVKHPPLLILDEPCLGLDDMNRQLVLALIEKICEGKETTVLYVNHHTEDKIKEIDNHLALEKNH</sequence>
<dbReference type="PANTHER" id="PTHR43158:SF2">
    <property type="entry name" value="SKFA PEPTIDE EXPORT ATP-BINDING PROTEIN SKFE"/>
    <property type="match status" value="1"/>
</dbReference>
<dbReference type="SMART" id="SM00382">
    <property type="entry name" value="AAA"/>
    <property type="match status" value="2"/>
</dbReference>